<dbReference type="Proteomes" id="UP000046122">
    <property type="component" value="Unassembled WGS sequence"/>
</dbReference>
<dbReference type="Proteomes" id="UP000045285">
    <property type="component" value="Unassembled WGS sequence"/>
</dbReference>
<accession>A0A090ECN9</accession>
<evidence type="ECO:0000313" key="6">
    <source>
        <dbReference type="Proteomes" id="UP000045285"/>
    </source>
</evidence>
<evidence type="ECO:0000313" key="7">
    <source>
        <dbReference type="Proteomes" id="UP000046122"/>
    </source>
</evidence>
<dbReference type="EMBL" id="CCNE01000065">
    <property type="protein sequence ID" value="CDX62336.1"/>
    <property type="molecule type" value="Genomic_DNA"/>
</dbReference>
<feature type="region of interest" description="Disordered" evidence="1">
    <location>
        <begin position="1"/>
        <end position="21"/>
    </location>
</feature>
<evidence type="ECO:0000256" key="2">
    <source>
        <dbReference type="SAM" id="Phobius"/>
    </source>
</evidence>
<dbReference type="EMBL" id="CCNB01000003">
    <property type="protein sequence ID" value="CDX20330.1"/>
    <property type="molecule type" value="Genomic_DNA"/>
</dbReference>
<evidence type="ECO:0000313" key="3">
    <source>
        <dbReference type="EMBL" id="CDX20330.1"/>
    </source>
</evidence>
<organism evidence="4 6">
    <name type="scientific">Mesorhizobium plurifarium</name>
    <dbReference type="NCBI Taxonomy" id="69974"/>
    <lineage>
        <taxon>Bacteria</taxon>
        <taxon>Pseudomonadati</taxon>
        <taxon>Pseudomonadota</taxon>
        <taxon>Alphaproteobacteria</taxon>
        <taxon>Hyphomicrobiales</taxon>
        <taxon>Phyllobacteriaceae</taxon>
        <taxon>Mesorhizobium</taxon>
    </lineage>
</organism>
<keyword evidence="2" id="KW-0812">Transmembrane</keyword>
<name>A0A090ECN9_MESPL</name>
<protein>
    <submittedName>
        <fullName evidence="4">Uncharacterized protein</fullName>
    </submittedName>
</protein>
<keyword evidence="2" id="KW-1133">Transmembrane helix</keyword>
<evidence type="ECO:0000256" key="1">
    <source>
        <dbReference type="SAM" id="MobiDB-lite"/>
    </source>
</evidence>
<evidence type="ECO:0000313" key="4">
    <source>
        <dbReference type="EMBL" id="CDX27848.1"/>
    </source>
</evidence>
<feature type="transmembrane region" description="Helical" evidence="2">
    <location>
        <begin position="54"/>
        <end position="73"/>
    </location>
</feature>
<sequence length="74" mass="7909">MTYISAKPARQDAESLPANDNQPATLADLSFLDVINDEDEVADIARRAERLGHATLIAMAAGLAALPLLYLMLA</sequence>
<dbReference type="Proteomes" id="UP000046373">
    <property type="component" value="Unassembled WGS sequence"/>
</dbReference>
<dbReference type="AlphaFoldDB" id="A0A090ECN9"/>
<keyword evidence="2" id="KW-0472">Membrane</keyword>
<gene>
    <name evidence="4" type="ORF">MPL3356_70291</name>
    <name evidence="5" type="ORF">MPL3365_70411</name>
    <name evidence="3" type="ORF">MPLDJ20_110308</name>
</gene>
<evidence type="ECO:0000313" key="8">
    <source>
        <dbReference type="Proteomes" id="UP000046373"/>
    </source>
</evidence>
<evidence type="ECO:0000313" key="5">
    <source>
        <dbReference type="EMBL" id="CDX62336.1"/>
    </source>
</evidence>
<proteinExistence type="predicted"/>
<keyword evidence="6" id="KW-1185">Reference proteome</keyword>
<reference evidence="6" key="2">
    <citation type="submission" date="2014-08" db="EMBL/GenBank/DDBJ databases">
        <authorList>
            <person name="Moulin L."/>
        </authorList>
    </citation>
    <scope>NUCLEOTIDE SEQUENCE [LARGE SCALE GENOMIC DNA]</scope>
</reference>
<dbReference type="EMBL" id="CCMZ01000067">
    <property type="protein sequence ID" value="CDX27848.1"/>
    <property type="molecule type" value="Genomic_DNA"/>
</dbReference>
<reference evidence="7 8" key="1">
    <citation type="submission" date="2014-08" db="EMBL/GenBank/DDBJ databases">
        <authorList>
            <person name="Moulin Lionel"/>
        </authorList>
    </citation>
    <scope>NUCLEOTIDE SEQUENCE [LARGE SCALE GENOMIC DNA]</scope>
</reference>